<dbReference type="InterPro" id="IPR010095">
    <property type="entry name" value="Cas12f1-like_TNB"/>
</dbReference>
<dbReference type="KEGG" id="pis:Pisl_1414"/>
<feature type="domain" description="Cas12f1-like TNB" evidence="2">
    <location>
        <begin position="331"/>
        <end position="384"/>
    </location>
</feature>
<evidence type="ECO:0000259" key="2">
    <source>
        <dbReference type="Pfam" id="PF07282"/>
    </source>
</evidence>
<evidence type="ECO:0000313" key="4">
    <source>
        <dbReference type="Proteomes" id="UP000002595"/>
    </source>
</evidence>
<keyword evidence="1" id="KW-0238">DNA-binding</keyword>
<accession>A1RUE0</accession>
<evidence type="ECO:0000256" key="1">
    <source>
        <dbReference type="ARBA" id="ARBA00023125"/>
    </source>
</evidence>
<protein>
    <submittedName>
        <fullName evidence="3">Transposase, IS605 OrfB</fullName>
    </submittedName>
</protein>
<dbReference type="SUPFAM" id="SSF51998">
    <property type="entry name" value="PFL-like glycyl radical enzymes"/>
    <property type="match status" value="1"/>
</dbReference>
<dbReference type="GeneID" id="4618306"/>
<dbReference type="RefSeq" id="WP_011763147.1">
    <property type="nucleotide sequence ID" value="NC_008701.1"/>
</dbReference>
<proteinExistence type="predicted"/>
<evidence type="ECO:0000313" key="3">
    <source>
        <dbReference type="EMBL" id="ABL88572.1"/>
    </source>
</evidence>
<dbReference type="OrthoDB" id="28072at2157"/>
<dbReference type="EMBL" id="CP000504">
    <property type="protein sequence ID" value="ABL88572.1"/>
    <property type="molecule type" value="Genomic_DNA"/>
</dbReference>
<name>A1RUE0_PYRIL</name>
<dbReference type="Proteomes" id="UP000002595">
    <property type="component" value="Chromosome"/>
</dbReference>
<dbReference type="GO" id="GO:0003677">
    <property type="term" value="F:DNA binding"/>
    <property type="evidence" value="ECO:0007669"/>
    <property type="project" value="UniProtKB-KW"/>
</dbReference>
<dbReference type="AlphaFoldDB" id="A1RUE0"/>
<keyword evidence="4" id="KW-1185">Reference proteome</keyword>
<dbReference type="STRING" id="384616.Pisl_1414"/>
<sequence>MNQVYRTLKIRIPWRLVEERPDVLDLAVRMHLAVEEYVRRLLKELTGQEEPKLTTEELDRLLTPDRRELAVKIIDEVFPKYGLGRYFVKQVKMFWRDVAFYRAIPLDAQLRVENEKDMGTAIFVNLRDGVLRVRRLQKTFVVSLRRSDISWIRERLQEGARLKLAYLGIEKRKGKKEPTYGKLYVALVFARETAPVEPKAIVAVDVNRLDHGVTVGLLVDGKLRQTLRLIDEDAVRELRRLHEEISRLDERAARETDPARKRRLEDRARHLASRRYRKISGVVKDVVNEIIKLAREHNAAIVVDTMEDVTYLERKQSGESGVKKHLYDGLGQLRRRLQALAQWYGLPYLEERLYSTICPRCGAKMEERKRIMRCPSCGFSDHRDNVPLIWAKRRYWEILQKTKQPTFSVPLILLTS</sequence>
<dbReference type="Pfam" id="PF07282">
    <property type="entry name" value="Cas12f1-like_TNB"/>
    <property type="match status" value="1"/>
</dbReference>
<reference evidence="3" key="1">
    <citation type="submission" date="2006-12" db="EMBL/GenBank/DDBJ databases">
        <title>Complete sequence of Pyrobaculum islandicum DSM 4184.</title>
        <authorList>
            <person name="Copeland A."/>
            <person name="Lucas S."/>
            <person name="Lapidus A."/>
            <person name="Barry K."/>
            <person name="Detter J.C."/>
            <person name="Glavina del Rio T."/>
            <person name="Dalin E."/>
            <person name="Tice H."/>
            <person name="Pitluck S."/>
            <person name="Meincke L."/>
            <person name="Brettin T."/>
            <person name="Bruce D."/>
            <person name="Han C."/>
            <person name="Tapia R."/>
            <person name="Gilna P."/>
            <person name="Schmutz J."/>
            <person name="Larimer F."/>
            <person name="Land M."/>
            <person name="Hauser L."/>
            <person name="Kyrpides N."/>
            <person name="Mikhailova N."/>
            <person name="Cozen A.E."/>
            <person name="Fitz-Gibbon S.T."/>
            <person name="House C.H."/>
            <person name="Saltikov C."/>
            <person name="Lowe T."/>
            <person name="Richardson P."/>
        </authorList>
    </citation>
    <scope>NUCLEOTIDE SEQUENCE [LARGE SCALE GENOMIC DNA]</scope>
    <source>
        <strain evidence="3">DSM 4184</strain>
    </source>
</reference>
<dbReference type="HOGENOM" id="CLU_053996_0_0_2"/>
<organism evidence="3 4">
    <name type="scientific">Pyrobaculum islandicum (strain DSM 4184 / JCM 9189 / GEO3)</name>
    <dbReference type="NCBI Taxonomy" id="384616"/>
    <lineage>
        <taxon>Archaea</taxon>
        <taxon>Thermoproteota</taxon>
        <taxon>Thermoprotei</taxon>
        <taxon>Thermoproteales</taxon>
        <taxon>Thermoproteaceae</taxon>
        <taxon>Pyrobaculum</taxon>
    </lineage>
</organism>
<gene>
    <name evidence="3" type="ordered locus">Pisl_1414</name>
</gene>
<dbReference type="eggNOG" id="arCOG00687">
    <property type="taxonomic scope" value="Archaea"/>
</dbReference>